<keyword evidence="2 5" id="KW-0862">Zinc</keyword>
<feature type="domain" description="DM" evidence="6">
    <location>
        <begin position="25"/>
        <end position="72"/>
    </location>
</feature>
<accession>A0AA85JJQ5</accession>
<dbReference type="GO" id="GO:0005634">
    <property type="term" value="C:nucleus"/>
    <property type="evidence" value="ECO:0007669"/>
    <property type="project" value="UniProtKB-SubCell"/>
</dbReference>
<keyword evidence="4 5" id="KW-0539">Nucleus</keyword>
<dbReference type="GO" id="GO:0000981">
    <property type="term" value="F:DNA-binding transcription factor activity, RNA polymerase II-specific"/>
    <property type="evidence" value="ECO:0007669"/>
    <property type="project" value="TreeGrafter"/>
</dbReference>
<dbReference type="PROSITE" id="PS50809">
    <property type="entry name" value="DM_2"/>
    <property type="match status" value="1"/>
</dbReference>
<evidence type="ECO:0000259" key="6">
    <source>
        <dbReference type="PROSITE" id="PS50809"/>
    </source>
</evidence>
<keyword evidence="1 5" id="KW-0479">Metal-binding</keyword>
<protein>
    <recommendedName>
        <fullName evidence="6">DM domain-containing protein</fullName>
    </recommendedName>
</protein>
<dbReference type="InterPro" id="IPR026607">
    <property type="entry name" value="DMRT"/>
</dbReference>
<sequence length="420" mass="47828">MNNEAVNYNNDFINNSSSSFRVPKCTRCRNHGVISSLKGHKKHCRWKNCHCAACLLVVERQRVMAAQVALRRQQTSQASENSVYSENMVHHNQRKYIMRNMRESHHVNHICKSPLLNYHNENNTSSTLINYNSNKEGVITNSSMIGTFEECKHLEEFTPTDCDVNNHTDTFNKMNEVSKMENLTHQSALSDNFIGGISSYRSSLMNTDVLRNECNTVNSNIAYQNKIIYEHLLNGIKKSTIENEQKNYISNGLIESKRVKQVKTLQLHFCDLVSFYNQLQNNVTINKEKDLVLNTNCSFNQVKPEIQEADSSQHESHQLSTIVMPVARNSSYDTTAGTNTAYNKQCPTTTATTMTSNFTLPECQEGEMYSTSESCTSFPICYETGDMINYQSNCISARHPPTQMFYPIKFSVSSILNSDT</sequence>
<evidence type="ECO:0000313" key="8">
    <source>
        <dbReference type="WBParaSite" id="TREG1_24360.1"/>
    </source>
</evidence>
<dbReference type="AlphaFoldDB" id="A0AA85JJQ5"/>
<dbReference type="WBParaSite" id="TREG1_24360.1">
    <property type="protein sequence ID" value="TREG1_24360.1"/>
    <property type="gene ID" value="TREG1_24360"/>
</dbReference>
<comment type="subcellular location">
    <subcellularLocation>
        <location evidence="5">Nucleus</location>
    </subcellularLocation>
</comment>
<dbReference type="Proteomes" id="UP000050795">
    <property type="component" value="Unassembled WGS sequence"/>
</dbReference>
<reference evidence="8" key="2">
    <citation type="submission" date="2023-11" db="UniProtKB">
        <authorList>
            <consortium name="WormBaseParasite"/>
        </authorList>
    </citation>
    <scope>IDENTIFICATION</scope>
</reference>
<name>A0AA85JJQ5_TRIRE</name>
<dbReference type="SMART" id="SM00301">
    <property type="entry name" value="DM"/>
    <property type="match status" value="1"/>
</dbReference>
<evidence type="ECO:0000256" key="5">
    <source>
        <dbReference type="PROSITE-ProRule" id="PRU00070"/>
    </source>
</evidence>
<dbReference type="InterPro" id="IPR036407">
    <property type="entry name" value="DM_DNA-bd_sf"/>
</dbReference>
<feature type="DNA-binding region" description="DM" evidence="5">
    <location>
        <begin position="25"/>
        <end position="72"/>
    </location>
</feature>
<dbReference type="InterPro" id="IPR001275">
    <property type="entry name" value="DM_DNA-bd"/>
</dbReference>
<organism evidence="7 8">
    <name type="scientific">Trichobilharzia regenti</name>
    <name type="common">Nasal bird schistosome</name>
    <dbReference type="NCBI Taxonomy" id="157069"/>
    <lineage>
        <taxon>Eukaryota</taxon>
        <taxon>Metazoa</taxon>
        <taxon>Spiralia</taxon>
        <taxon>Lophotrochozoa</taxon>
        <taxon>Platyhelminthes</taxon>
        <taxon>Trematoda</taxon>
        <taxon>Digenea</taxon>
        <taxon>Strigeidida</taxon>
        <taxon>Schistosomatoidea</taxon>
        <taxon>Schistosomatidae</taxon>
        <taxon>Trichobilharzia</taxon>
    </lineage>
</organism>
<reference evidence="7" key="1">
    <citation type="submission" date="2022-06" db="EMBL/GenBank/DDBJ databases">
        <authorList>
            <person name="Berger JAMES D."/>
            <person name="Berger JAMES D."/>
        </authorList>
    </citation>
    <scope>NUCLEOTIDE SEQUENCE [LARGE SCALE GENOMIC DNA]</scope>
</reference>
<evidence type="ECO:0000256" key="2">
    <source>
        <dbReference type="ARBA" id="ARBA00022833"/>
    </source>
</evidence>
<dbReference type="SUPFAM" id="SSF82927">
    <property type="entry name" value="Cysteine-rich DNA binding domain, (DM domain)"/>
    <property type="match status" value="1"/>
</dbReference>
<keyword evidence="7" id="KW-1185">Reference proteome</keyword>
<dbReference type="GO" id="GO:0046872">
    <property type="term" value="F:metal ion binding"/>
    <property type="evidence" value="ECO:0007669"/>
    <property type="project" value="UniProtKB-KW"/>
</dbReference>
<evidence type="ECO:0000256" key="4">
    <source>
        <dbReference type="ARBA" id="ARBA00023242"/>
    </source>
</evidence>
<proteinExistence type="predicted"/>
<dbReference type="PANTHER" id="PTHR12322">
    <property type="entry name" value="DOUBLESEX AND MAB-3 RELATED TRANSCRIPTION FACTOR DMRT"/>
    <property type="match status" value="1"/>
</dbReference>
<keyword evidence="3 5" id="KW-0238">DNA-binding</keyword>
<evidence type="ECO:0000313" key="7">
    <source>
        <dbReference type="Proteomes" id="UP000050795"/>
    </source>
</evidence>
<evidence type="ECO:0000256" key="1">
    <source>
        <dbReference type="ARBA" id="ARBA00022723"/>
    </source>
</evidence>
<dbReference type="Pfam" id="PF00751">
    <property type="entry name" value="DM"/>
    <property type="match status" value="1"/>
</dbReference>
<dbReference type="GO" id="GO:0007548">
    <property type="term" value="P:sex differentiation"/>
    <property type="evidence" value="ECO:0007669"/>
    <property type="project" value="TreeGrafter"/>
</dbReference>
<dbReference type="FunFam" id="4.10.1040.10:FF:000001">
    <property type="entry name" value="doublesex- and mab-3-related transcription factor 1"/>
    <property type="match status" value="1"/>
</dbReference>
<dbReference type="PANTHER" id="PTHR12322:SF53">
    <property type="entry name" value="DOUBLESEX-MAB RELATED 11E"/>
    <property type="match status" value="1"/>
</dbReference>
<evidence type="ECO:0000256" key="3">
    <source>
        <dbReference type="ARBA" id="ARBA00023125"/>
    </source>
</evidence>
<dbReference type="GO" id="GO:0000978">
    <property type="term" value="F:RNA polymerase II cis-regulatory region sequence-specific DNA binding"/>
    <property type="evidence" value="ECO:0007669"/>
    <property type="project" value="TreeGrafter"/>
</dbReference>
<dbReference type="PROSITE" id="PS40000">
    <property type="entry name" value="DM_1"/>
    <property type="match status" value="1"/>
</dbReference>
<dbReference type="Gene3D" id="4.10.1040.10">
    <property type="entry name" value="DM DNA-binding domain"/>
    <property type="match status" value="1"/>
</dbReference>